<evidence type="ECO:0000256" key="1">
    <source>
        <dbReference type="ARBA" id="ARBA00012452"/>
    </source>
</evidence>
<feature type="domain" description="GST N-terminal" evidence="6">
    <location>
        <begin position="32"/>
        <end position="113"/>
    </location>
</feature>
<dbReference type="InterPro" id="IPR036282">
    <property type="entry name" value="Glutathione-S-Trfase_C_sf"/>
</dbReference>
<proteinExistence type="inferred from homology"/>
<dbReference type="Gene3D" id="1.20.1050.10">
    <property type="match status" value="1"/>
</dbReference>
<dbReference type="EC" id="2.5.1.18" evidence="1"/>
<dbReference type="SFLD" id="SFLDS00019">
    <property type="entry name" value="Glutathione_Transferase_(cytos"/>
    <property type="match status" value="1"/>
</dbReference>
<dbReference type="InterPro" id="IPR044629">
    <property type="entry name" value="GSTL1/2/3"/>
</dbReference>
<dbReference type="AlphaFoldDB" id="A0A3P6DG79"/>
<evidence type="ECO:0000256" key="2">
    <source>
        <dbReference type="ARBA" id="ARBA00022575"/>
    </source>
</evidence>
<keyword evidence="2" id="KW-0216">Detoxification</keyword>
<keyword evidence="5" id="KW-0472">Membrane</keyword>
<dbReference type="SMR" id="A0A3P6DG79"/>
<evidence type="ECO:0000256" key="4">
    <source>
        <dbReference type="ARBA" id="ARBA00060732"/>
    </source>
</evidence>
<dbReference type="FunFam" id="3.40.30.10:FF:000091">
    <property type="entry name" value="Glutathione S-transferase L2, chloroplastic"/>
    <property type="match status" value="1"/>
</dbReference>
<evidence type="ECO:0000256" key="5">
    <source>
        <dbReference type="SAM" id="Phobius"/>
    </source>
</evidence>
<comment type="catalytic activity">
    <reaction evidence="3">
        <text>RX + glutathione = an S-substituted glutathione + a halide anion + H(+)</text>
        <dbReference type="Rhea" id="RHEA:16437"/>
        <dbReference type="ChEBI" id="CHEBI:15378"/>
        <dbReference type="ChEBI" id="CHEBI:16042"/>
        <dbReference type="ChEBI" id="CHEBI:17792"/>
        <dbReference type="ChEBI" id="CHEBI:57925"/>
        <dbReference type="ChEBI" id="CHEBI:90779"/>
        <dbReference type="EC" id="2.5.1.18"/>
    </reaction>
</comment>
<dbReference type="GO" id="GO:0004364">
    <property type="term" value="F:glutathione transferase activity"/>
    <property type="evidence" value="ECO:0007669"/>
    <property type="project" value="UniProtKB-EC"/>
</dbReference>
<dbReference type="Pfam" id="PF13417">
    <property type="entry name" value="GST_N_3"/>
    <property type="match status" value="1"/>
</dbReference>
<dbReference type="CDD" id="cd03203">
    <property type="entry name" value="GST_C_Lambda"/>
    <property type="match status" value="1"/>
</dbReference>
<name>A0A3P6DG79_BRAOL</name>
<dbReference type="GO" id="GO:0009636">
    <property type="term" value="P:response to toxic substance"/>
    <property type="evidence" value="ECO:0007669"/>
    <property type="project" value="UniProtKB-KW"/>
</dbReference>
<keyword evidence="5" id="KW-1133">Transmembrane helix</keyword>
<dbReference type="SUPFAM" id="SSF47616">
    <property type="entry name" value="GST C-terminal domain-like"/>
    <property type="match status" value="1"/>
</dbReference>
<dbReference type="PANTHER" id="PTHR44328">
    <property type="entry name" value="GLUTATHIONE S-TRANSFERASE L1"/>
    <property type="match status" value="1"/>
</dbReference>
<keyword evidence="5" id="KW-0812">Transmembrane</keyword>
<sequence length="283" mass="32996">MFFSLLFIERSLVEYRQVPLDATSDLPTLFDGTTRLYISYTCPFAQRVWITRNLKGLQENIKLVPIDLPNRPAWFKEKVNPANKVPALEHNGKIIGESLDLIKYLDNTFEGPSLFPEDQAKREFGEELLKYTDTFTKTMWASLKGDPFTETAPVLDYLENSLYKFDDGPFFLGQFSLVDIAYIPFIERFQIVLNELFKCEITAERPKLSAWIEEMNKIDAYVQTKTDSKEIVEIFKGKFMVIYGYLLLWSLPDLNLTQVFILLAVRKQALSSKVYYRWDGLWI</sequence>
<organism evidence="7">
    <name type="scientific">Brassica oleracea</name>
    <name type="common">Wild cabbage</name>
    <dbReference type="NCBI Taxonomy" id="3712"/>
    <lineage>
        <taxon>Eukaryota</taxon>
        <taxon>Viridiplantae</taxon>
        <taxon>Streptophyta</taxon>
        <taxon>Embryophyta</taxon>
        <taxon>Tracheophyta</taxon>
        <taxon>Spermatophyta</taxon>
        <taxon>Magnoliopsida</taxon>
        <taxon>eudicotyledons</taxon>
        <taxon>Gunneridae</taxon>
        <taxon>Pentapetalae</taxon>
        <taxon>rosids</taxon>
        <taxon>malvids</taxon>
        <taxon>Brassicales</taxon>
        <taxon>Brassicaceae</taxon>
        <taxon>Brassiceae</taxon>
        <taxon>Brassica</taxon>
    </lineage>
</organism>
<comment type="similarity">
    <text evidence="4">Belongs to the GST superfamily. Lambda family.</text>
</comment>
<dbReference type="FunFam" id="1.20.1050.10:FF:000041">
    <property type="entry name" value="Lambda class glutathione S-transferase"/>
    <property type="match status" value="1"/>
</dbReference>
<reference evidence="7" key="1">
    <citation type="submission" date="2018-11" db="EMBL/GenBank/DDBJ databases">
        <authorList>
            <consortium name="Genoscope - CEA"/>
            <person name="William W."/>
        </authorList>
    </citation>
    <scope>NUCLEOTIDE SEQUENCE</scope>
</reference>
<evidence type="ECO:0000313" key="7">
    <source>
        <dbReference type="EMBL" id="VDD18119.1"/>
    </source>
</evidence>
<dbReference type="SUPFAM" id="SSF52833">
    <property type="entry name" value="Thioredoxin-like"/>
    <property type="match status" value="1"/>
</dbReference>
<dbReference type="SFLD" id="SFLDG00358">
    <property type="entry name" value="Main_(cytGST)"/>
    <property type="match status" value="1"/>
</dbReference>
<protein>
    <recommendedName>
        <fullName evidence="1">glutathione transferase</fullName>
        <ecNumber evidence="1">2.5.1.18</ecNumber>
    </recommendedName>
</protein>
<dbReference type="PROSITE" id="PS50404">
    <property type="entry name" value="GST_NTER"/>
    <property type="match status" value="1"/>
</dbReference>
<gene>
    <name evidence="7" type="ORF">BOLC2T06063H</name>
</gene>
<feature type="transmembrane region" description="Helical" evidence="5">
    <location>
        <begin position="242"/>
        <end position="265"/>
    </location>
</feature>
<dbReference type="PANTHER" id="PTHR44328:SF6">
    <property type="entry name" value="GLUTATHIONE S-TRANSFERASE L1-RELATED"/>
    <property type="match status" value="1"/>
</dbReference>
<dbReference type="InterPro" id="IPR040079">
    <property type="entry name" value="Glutathione_S-Trfase"/>
</dbReference>
<evidence type="ECO:0000259" key="6">
    <source>
        <dbReference type="PROSITE" id="PS50404"/>
    </source>
</evidence>
<dbReference type="InterPro" id="IPR004045">
    <property type="entry name" value="Glutathione_S-Trfase_N"/>
</dbReference>
<dbReference type="Gene3D" id="3.40.30.10">
    <property type="entry name" value="Glutaredoxin"/>
    <property type="match status" value="1"/>
</dbReference>
<dbReference type="InterPro" id="IPR036249">
    <property type="entry name" value="Thioredoxin-like_sf"/>
</dbReference>
<evidence type="ECO:0000256" key="3">
    <source>
        <dbReference type="ARBA" id="ARBA00047960"/>
    </source>
</evidence>
<dbReference type="EMBL" id="LR031874">
    <property type="protein sequence ID" value="VDD18119.1"/>
    <property type="molecule type" value="Genomic_DNA"/>
</dbReference>
<dbReference type="Pfam" id="PF13410">
    <property type="entry name" value="GST_C_2"/>
    <property type="match status" value="1"/>
</dbReference>
<accession>A0A3P6DG79</accession>